<feature type="chain" id="PRO_5019210889" description="Outer membrane protein beta-barrel domain-containing protein" evidence="2">
    <location>
        <begin position="22"/>
        <end position="193"/>
    </location>
</feature>
<dbReference type="Proteomes" id="UP000269669">
    <property type="component" value="Unassembled WGS sequence"/>
</dbReference>
<dbReference type="AlphaFoldDB" id="A0A428MKX2"/>
<evidence type="ECO:0000313" key="4">
    <source>
        <dbReference type="EMBL" id="RSL17575.1"/>
    </source>
</evidence>
<comment type="caution">
    <text evidence="4">The sequence shown here is derived from an EMBL/GenBank/DDBJ whole genome shotgun (WGS) entry which is preliminary data.</text>
</comment>
<accession>A0A428MKX2</accession>
<organism evidence="4 5">
    <name type="scientific">Edaphobacter aggregans</name>
    <dbReference type="NCBI Taxonomy" id="570835"/>
    <lineage>
        <taxon>Bacteria</taxon>
        <taxon>Pseudomonadati</taxon>
        <taxon>Acidobacteriota</taxon>
        <taxon>Terriglobia</taxon>
        <taxon>Terriglobales</taxon>
        <taxon>Acidobacteriaceae</taxon>
        <taxon>Edaphobacter</taxon>
    </lineage>
</organism>
<evidence type="ECO:0000259" key="3">
    <source>
        <dbReference type="Pfam" id="PF13505"/>
    </source>
</evidence>
<keyword evidence="5" id="KW-1185">Reference proteome</keyword>
<name>A0A428MKX2_9BACT</name>
<dbReference type="InterPro" id="IPR027385">
    <property type="entry name" value="Beta-barrel_OMP"/>
</dbReference>
<sequence length="193" mass="21147">MHLARIALLVFLLASPWALHAQGGMLSGTEDISRLEAGGNYNYFHANAPPGQCGCFGMNGGSGTFLMNVTPKWSAVADIAYAHASNVNGTAQNITIINYLFGPRYTRRMRSRYVPYGQVLFGGAKEDVNFQFTINRQSFGLLGGGGVTTRLKRKFGLTLIEVDYVYTRIPNATNNTQNNLRIVTGVTYHFGAR</sequence>
<proteinExistence type="predicted"/>
<dbReference type="OrthoDB" id="116075at2"/>
<dbReference type="SUPFAM" id="SSF56925">
    <property type="entry name" value="OMPA-like"/>
    <property type="match status" value="1"/>
</dbReference>
<dbReference type="EMBL" id="RSDW01000001">
    <property type="protein sequence ID" value="RSL17575.1"/>
    <property type="molecule type" value="Genomic_DNA"/>
</dbReference>
<evidence type="ECO:0000256" key="2">
    <source>
        <dbReference type="SAM" id="SignalP"/>
    </source>
</evidence>
<gene>
    <name evidence="4" type="ORF">EDE15_3110</name>
</gene>
<dbReference type="RefSeq" id="WP_125486053.1">
    <property type="nucleotide sequence ID" value="NZ_RSDW01000001.1"/>
</dbReference>
<feature type="signal peptide" evidence="2">
    <location>
        <begin position="1"/>
        <end position="21"/>
    </location>
</feature>
<feature type="domain" description="Outer membrane protein beta-barrel" evidence="3">
    <location>
        <begin position="9"/>
        <end position="190"/>
    </location>
</feature>
<evidence type="ECO:0000256" key="1">
    <source>
        <dbReference type="ARBA" id="ARBA00022729"/>
    </source>
</evidence>
<keyword evidence="1 2" id="KW-0732">Signal</keyword>
<protein>
    <recommendedName>
        <fullName evidence="3">Outer membrane protein beta-barrel domain-containing protein</fullName>
    </recommendedName>
</protein>
<reference evidence="4 5" key="1">
    <citation type="submission" date="2018-12" db="EMBL/GenBank/DDBJ databases">
        <title>Sequencing of bacterial isolates from soil warming experiment in Harvard Forest, Massachusetts, USA.</title>
        <authorList>
            <person name="Deangelis K."/>
        </authorList>
    </citation>
    <scope>NUCLEOTIDE SEQUENCE [LARGE SCALE GENOMIC DNA]</scope>
    <source>
        <strain evidence="4 5">EB153</strain>
    </source>
</reference>
<evidence type="ECO:0000313" key="5">
    <source>
        <dbReference type="Proteomes" id="UP000269669"/>
    </source>
</evidence>
<dbReference type="InterPro" id="IPR011250">
    <property type="entry name" value="OMP/PagP_B-barrel"/>
</dbReference>
<dbReference type="Pfam" id="PF13505">
    <property type="entry name" value="OMP_b-brl"/>
    <property type="match status" value="1"/>
</dbReference>